<feature type="transmembrane region" description="Helical" evidence="1">
    <location>
        <begin position="111"/>
        <end position="139"/>
    </location>
</feature>
<keyword evidence="1" id="KW-1133">Transmembrane helix</keyword>
<comment type="caution">
    <text evidence="2">The sequence shown here is derived from an EMBL/GenBank/DDBJ whole genome shotgun (WGS) entry which is preliminary data.</text>
</comment>
<name>A0ABW9AL84_9BURK</name>
<feature type="transmembrane region" description="Helical" evidence="1">
    <location>
        <begin position="201"/>
        <end position="224"/>
    </location>
</feature>
<feature type="transmembrane region" description="Helical" evidence="1">
    <location>
        <begin position="443"/>
        <end position="463"/>
    </location>
</feature>
<dbReference type="RefSeq" id="WP_408176829.1">
    <property type="nucleotide sequence ID" value="NZ_JAQQEZ010000005.1"/>
</dbReference>
<dbReference type="InterPro" id="IPR006160">
    <property type="entry name" value="SCFA_transpt_AtoE"/>
</dbReference>
<proteinExistence type="predicted"/>
<keyword evidence="1" id="KW-0472">Membrane</keyword>
<feature type="transmembrane region" description="Helical" evidence="1">
    <location>
        <begin position="330"/>
        <end position="350"/>
    </location>
</feature>
<evidence type="ECO:0000313" key="2">
    <source>
        <dbReference type="EMBL" id="MFM0001357.1"/>
    </source>
</evidence>
<organism evidence="2 3">
    <name type="scientific">Paraburkholderia dipogonis</name>
    <dbReference type="NCBI Taxonomy" id="1211383"/>
    <lineage>
        <taxon>Bacteria</taxon>
        <taxon>Pseudomonadati</taxon>
        <taxon>Pseudomonadota</taxon>
        <taxon>Betaproteobacteria</taxon>
        <taxon>Burkholderiales</taxon>
        <taxon>Burkholderiaceae</taxon>
        <taxon>Paraburkholderia</taxon>
    </lineage>
</organism>
<reference evidence="2 3" key="1">
    <citation type="journal article" date="2024" name="Chem. Sci.">
        <title>Discovery of megapolipeptins by genome mining of a Burkholderiales bacteria collection.</title>
        <authorList>
            <person name="Paulo B.S."/>
            <person name="Recchia M.J.J."/>
            <person name="Lee S."/>
            <person name="Fergusson C.H."/>
            <person name="Romanowski S.B."/>
            <person name="Hernandez A."/>
            <person name="Krull N."/>
            <person name="Liu D.Y."/>
            <person name="Cavanagh H."/>
            <person name="Bos A."/>
            <person name="Gray C.A."/>
            <person name="Murphy B.T."/>
            <person name="Linington R.G."/>
            <person name="Eustaquio A.S."/>
        </authorList>
    </citation>
    <scope>NUCLEOTIDE SEQUENCE [LARGE SCALE GENOMIC DNA]</scope>
    <source>
        <strain evidence="2 3">RL17-350-BIC-A</strain>
    </source>
</reference>
<gene>
    <name evidence="2" type="ORF">PQR57_10030</name>
</gene>
<dbReference type="PANTHER" id="PTHR41983:SF2">
    <property type="entry name" value="SHORT-CHAIN FATTY ACID TRANSPORTER-RELATED"/>
    <property type="match status" value="1"/>
</dbReference>
<feature type="transmembrane region" description="Helical" evidence="1">
    <location>
        <begin position="151"/>
        <end position="175"/>
    </location>
</feature>
<dbReference type="Proteomes" id="UP001629230">
    <property type="component" value="Unassembled WGS sequence"/>
</dbReference>
<keyword evidence="3" id="KW-1185">Reference proteome</keyword>
<evidence type="ECO:0000313" key="3">
    <source>
        <dbReference type="Proteomes" id="UP001629230"/>
    </source>
</evidence>
<keyword evidence="1" id="KW-0812">Transmembrane</keyword>
<feature type="transmembrane region" description="Helical" evidence="1">
    <location>
        <begin position="66"/>
        <end position="91"/>
    </location>
</feature>
<feature type="transmembrane region" description="Helical" evidence="1">
    <location>
        <begin position="356"/>
        <end position="380"/>
    </location>
</feature>
<feature type="transmembrane region" description="Helical" evidence="1">
    <location>
        <begin position="292"/>
        <end position="309"/>
    </location>
</feature>
<sequence>MNEKDIHSASTTRSARRRNVVAGLVYVFEQVMPDPFVLAIGLTLVVVLLAMAFAPHASLAVILSAWYGGTFNILGFALQMILILATGYAIADAPLVQRGLRAMAAGVRTPTRAALLVFPIVAVAAWLNWGLGLVVGALLSREIARRVKVDFAWLVAGSYSAWSVCNSGLSSSIALSQASHGNALNLVEKATGQVIPLSETVFALFVFIPTVLVVVVMTAIFIWMHPKQENVVAFNETQPAPEAQTEADPHARDAKTSSFAARAERSMLGTLLLLALGVGYLALTWSSKGFELDINTTILIFLLAGLALQRTPIAYADAIRRAARQTGSMLLQYPMYGGIMGIMTGTGLASTIAKTFVAIATPVTLPVLSYFSSLIITLLIPSAGGHWAVQGPFVLPAALSLHASVPRTAMGVAMAENVSNMLQPFWAVPVVAIAGIRIQRVMGYTAITFVVSLVIYAAALWLIP</sequence>
<dbReference type="EMBL" id="JAQQEZ010000005">
    <property type="protein sequence ID" value="MFM0001357.1"/>
    <property type="molecule type" value="Genomic_DNA"/>
</dbReference>
<accession>A0ABW9AL84</accession>
<protein>
    <submittedName>
        <fullName evidence="2">TIGR00366 family protein</fullName>
    </submittedName>
</protein>
<evidence type="ECO:0000256" key="1">
    <source>
        <dbReference type="SAM" id="Phobius"/>
    </source>
</evidence>
<dbReference type="Pfam" id="PF02667">
    <property type="entry name" value="SCFA_trans"/>
    <property type="match status" value="1"/>
</dbReference>
<feature type="transmembrane region" description="Helical" evidence="1">
    <location>
        <begin position="267"/>
        <end position="286"/>
    </location>
</feature>
<dbReference type="PANTHER" id="PTHR41983">
    <property type="entry name" value="SHORT-CHAIN FATTY ACID TRANSPORTER-RELATED"/>
    <property type="match status" value="1"/>
</dbReference>